<dbReference type="STRING" id="213588.SAMN02745204_00126"/>
<proteinExistence type="inferred from homology"/>
<dbReference type="Proteomes" id="UP000242857">
    <property type="component" value="Unassembled WGS sequence"/>
</dbReference>
<dbReference type="Pfam" id="PF02390">
    <property type="entry name" value="Methyltransf_4"/>
    <property type="match status" value="1"/>
</dbReference>
<dbReference type="GO" id="GO:0043527">
    <property type="term" value="C:tRNA methyltransferase complex"/>
    <property type="evidence" value="ECO:0007669"/>
    <property type="project" value="TreeGrafter"/>
</dbReference>
<comment type="similarity">
    <text evidence="8 9">Belongs to the class I-like SAM-binding methyltransferase superfamily. TrmB family.</text>
</comment>
<dbReference type="CDD" id="cd02440">
    <property type="entry name" value="AdoMet_MTases"/>
    <property type="match status" value="1"/>
</dbReference>
<evidence type="ECO:0000256" key="9">
    <source>
        <dbReference type="HAMAP-Rule" id="MF_01057"/>
    </source>
</evidence>
<keyword evidence="5 9" id="KW-0949">S-adenosyl-L-methionine</keyword>
<evidence type="ECO:0000256" key="5">
    <source>
        <dbReference type="ARBA" id="ARBA00022691"/>
    </source>
</evidence>
<feature type="region of interest" description="Disordered" evidence="10">
    <location>
        <begin position="1"/>
        <end position="22"/>
    </location>
</feature>
<evidence type="ECO:0000313" key="12">
    <source>
        <dbReference type="Proteomes" id="UP000242857"/>
    </source>
</evidence>
<feature type="binding site" evidence="9">
    <location>
        <begin position="223"/>
        <end position="226"/>
    </location>
    <ligand>
        <name>substrate</name>
    </ligand>
</feature>
<gene>
    <name evidence="9" type="primary">trmB</name>
    <name evidence="11" type="ORF">SAMN02745204_00126</name>
</gene>
<feature type="binding site" evidence="9">
    <location>
        <position position="75"/>
    </location>
    <ligand>
        <name>S-adenosyl-L-methionine</name>
        <dbReference type="ChEBI" id="CHEBI:59789"/>
    </ligand>
</feature>
<dbReference type="InterPro" id="IPR029063">
    <property type="entry name" value="SAM-dependent_MTases_sf"/>
</dbReference>
<dbReference type="SUPFAM" id="SSF53335">
    <property type="entry name" value="S-adenosyl-L-methionine-dependent methyltransferases"/>
    <property type="match status" value="1"/>
</dbReference>
<dbReference type="GO" id="GO:0008176">
    <property type="term" value="F:tRNA (guanine(46)-N7)-methyltransferase activity"/>
    <property type="evidence" value="ECO:0007669"/>
    <property type="project" value="UniProtKB-UniRule"/>
</dbReference>
<protein>
    <recommendedName>
        <fullName evidence="9">tRNA (guanine-N(7)-)-methyltransferase</fullName>
        <ecNumber evidence="9">2.1.1.33</ecNumber>
    </recommendedName>
    <alternativeName>
        <fullName evidence="9">tRNA (guanine(46)-N(7))-methyltransferase</fullName>
    </alternativeName>
    <alternativeName>
        <fullName evidence="9">tRNA(m7G46)-methyltransferase</fullName>
    </alternativeName>
</protein>
<dbReference type="AlphaFoldDB" id="A0A1M4S881"/>
<feature type="binding site" evidence="9">
    <location>
        <position position="154"/>
    </location>
    <ligand>
        <name>substrate</name>
    </ligand>
</feature>
<dbReference type="OrthoDB" id="9802090at2"/>
<keyword evidence="12" id="KW-1185">Reference proteome</keyword>
<keyword evidence="4 9" id="KW-0808">Transferase</keyword>
<evidence type="ECO:0000256" key="6">
    <source>
        <dbReference type="ARBA" id="ARBA00022694"/>
    </source>
</evidence>
<evidence type="ECO:0000256" key="4">
    <source>
        <dbReference type="ARBA" id="ARBA00022679"/>
    </source>
</evidence>
<evidence type="ECO:0000256" key="7">
    <source>
        <dbReference type="ARBA" id="ARBA00060552"/>
    </source>
</evidence>
<dbReference type="InterPro" id="IPR003358">
    <property type="entry name" value="tRNA_(Gua-N-7)_MeTrfase_Trmb"/>
</dbReference>
<dbReference type="InterPro" id="IPR055361">
    <property type="entry name" value="tRNA_methyltr_TrmB_bact"/>
</dbReference>
<dbReference type="UniPathway" id="UPA00989"/>
<comment type="catalytic activity">
    <reaction evidence="1 9">
        <text>guanosine(46) in tRNA + S-adenosyl-L-methionine = N(7)-methylguanosine(46) in tRNA + S-adenosyl-L-homocysteine</text>
        <dbReference type="Rhea" id="RHEA:42708"/>
        <dbReference type="Rhea" id="RHEA-COMP:10188"/>
        <dbReference type="Rhea" id="RHEA-COMP:10189"/>
        <dbReference type="ChEBI" id="CHEBI:57856"/>
        <dbReference type="ChEBI" id="CHEBI:59789"/>
        <dbReference type="ChEBI" id="CHEBI:74269"/>
        <dbReference type="ChEBI" id="CHEBI:74480"/>
        <dbReference type="EC" id="2.1.1.33"/>
    </reaction>
</comment>
<dbReference type="PANTHER" id="PTHR23417:SF14">
    <property type="entry name" value="PENTACOTRIPEPTIDE-REPEAT REGION OF PRORP DOMAIN-CONTAINING PROTEIN"/>
    <property type="match status" value="1"/>
</dbReference>
<dbReference type="RefSeq" id="WP_072754694.1">
    <property type="nucleotide sequence ID" value="NZ_FQUK01000001.1"/>
</dbReference>
<dbReference type="EC" id="2.1.1.33" evidence="9"/>
<accession>A0A1M4S881</accession>
<comment type="caution">
    <text evidence="9">Lacks conserved residue(s) required for the propagation of feature annotation.</text>
</comment>
<dbReference type="Gene3D" id="3.40.50.150">
    <property type="entry name" value="Vaccinia Virus protein VP39"/>
    <property type="match status" value="1"/>
</dbReference>
<evidence type="ECO:0000256" key="10">
    <source>
        <dbReference type="SAM" id="MobiDB-lite"/>
    </source>
</evidence>
<dbReference type="NCBIfam" id="TIGR00091">
    <property type="entry name" value="tRNA (guanosine(46)-N7)-methyltransferase TrmB"/>
    <property type="match status" value="1"/>
</dbReference>
<comment type="function">
    <text evidence="2 9">Catalyzes the formation of N(7)-methylguanine at position 46 (m7G46) in tRNA.</text>
</comment>
<keyword evidence="3 9" id="KW-0489">Methyltransferase</keyword>
<name>A0A1M4S881_9GAMM</name>
<sequence>MTNIPTDTDAHGTPKPFTTTPGQRKVRSFVLRQGRFTPAQQRALQSLWPRYGLDYQGQPRDLDTVFGRRAPRILEIGFGNGEALHHSARHAPDCDHLGIEVHAPGVGRLLNALAADDIHNVRVYHHDAVEVLEHEITDGALDEIRIYFPDPWHKKRHHKRRLVNPAFAALLVRKLAVGGRLHLATDWQDYAEQMWDVLDATPGLVNRAGPRGHVPRPPWRPQTHFEARGLRLGHGVWDLLYDRQAD</sequence>
<keyword evidence="6 9" id="KW-0819">tRNA processing</keyword>
<feature type="binding site" evidence="9">
    <location>
        <position position="150"/>
    </location>
    <ligand>
        <name>S-adenosyl-L-methionine</name>
        <dbReference type="ChEBI" id="CHEBI:59789"/>
    </ligand>
</feature>
<feature type="binding site" evidence="9">
    <location>
        <position position="127"/>
    </location>
    <ligand>
        <name>S-adenosyl-L-methionine</name>
        <dbReference type="ChEBI" id="CHEBI:59789"/>
    </ligand>
</feature>
<evidence type="ECO:0000256" key="2">
    <source>
        <dbReference type="ARBA" id="ARBA00003015"/>
    </source>
</evidence>
<reference evidence="12" key="1">
    <citation type="submission" date="2016-11" db="EMBL/GenBank/DDBJ databases">
        <authorList>
            <person name="Varghese N."/>
            <person name="Submissions S."/>
        </authorList>
    </citation>
    <scope>NUCLEOTIDE SEQUENCE [LARGE SCALE GENOMIC DNA]</scope>
    <source>
        <strain evidence="12">DSM 14834</strain>
    </source>
</reference>
<dbReference type="PANTHER" id="PTHR23417">
    <property type="entry name" value="3-DEOXY-D-MANNO-OCTULOSONIC-ACID TRANSFERASE/TRNA GUANINE-N 7 - -METHYLTRANSFERASE"/>
    <property type="match status" value="1"/>
</dbReference>
<dbReference type="HAMAP" id="MF_01057">
    <property type="entry name" value="tRNA_methyltr_TrmB"/>
    <property type="match status" value="1"/>
</dbReference>
<feature type="binding site" evidence="9">
    <location>
        <position position="186"/>
    </location>
    <ligand>
        <name>substrate</name>
    </ligand>
</feature>
<feature type="binding site" evidence="9">
    <location>
        <position position="100"/>
    </location>
    <ligand>
        <name>S-adenosyl-L-methionine</name>
        <dbReference type="ChEBI" id="CHEBI:59789"/>
    </ligand>
</feature>
<dbReference type="EMBL" id="FQUK01000001">
    <property type="protein sequence ID" value="SHE28375.1"/>
    <property type="molecule type" value="Genomic_DNA"/>
</dbReference>
<evidence type="ECO:0000256" key="8">
    <source>
        <dbReference type="ARBA" id="ARBA00060767"/>
    </source>
</evidence>
<evidence type="ECO:0000313" key="11">
    <source>
        <dbReference type="EMBL" id="SHE28375.1"/>
    </source>
</evidence>
<dbReference type="FunFam" id="3.40.50.150:FF:000035">
    <property type="entry name" value="tRNA (guanine-N(7)-)-methyltransferase"/>
    <property type="match status" value="1"/>
</dbReference>
<comment type="pathway">
    <text evidence="7 9">tRNA modification; N(7)-methylguanine-tRNA biosynthesis.</text>
</comment>
<evidence type="ECO:0000256" key="3">
    <source>
        <dbReference type="ARBA" id="ARBA00022603"/>
    </source>
</evidence>
<organism evidence="11 12">
    <name type="scientific">Thermomonas hydrothermalis</name>
    <dbReference type="NCBI Taxonomy" id="213588"/>
    <lineage>
        <taxon>Bacteria</taxon>
        <taxon>Pseudomonadati</taxon>
        <taxon>Pseudomonadota</taxon>
        <taxon>Gammaproteobacteria</taxon>
        <taxon>Lysobacterales</taxon>
        <taxon>Lysobacteraceae</taxon>
        <taxon>Thermomonas</taxon>
    </lineage>
</organism>
<dbReference type="PROSITE" id="PS51625">
    <property type="entry name" value="SAM_MT_TRMB"/>
    <property type="match status" value="1"/>
</dbReference>
<evidence type="ECO:0000256" key="1">
    <source>
        <dbReference type="ARBA" id="ARBA00000142"/>
    </source>
</evidence>